<dbReference type="PANTHER" id="PTHR31326:SF1">
    <property type="entry name" value="PROTEIN CLT2, CHLOROPLASTIC"/>
    <property type="match status" value="1"/>
</dbReference>
<gene>
    <name evidence="9" type="ORF">CSSPTR1EN2_LOCUS4519</name>
</gene>
<dbReference type="EMBL" id="OZ019904">
    <property type="protein sequence ID" value="CAK9198603.1"/>
    <property type="molecule type" value="Genomic_DNA"/>
</dbReference>
<dbReference type="Pfam" id="PF08627">
    <property type="entry name" value="CRT-like"/>
    <property type="match status" value="1"/>
</dbReference>
<evidence type="ECO:0000256" key="7">
    <source>
        <dbReference type="SAM" id="MobiDB-lite"/>
    </source>
</evidence>
<proteinExistence type="inferred from homology"/>
<protein>
    <submittedName>
        <fullName evidence="9">Uncharacterized protein</fullName>
    </submittedName>
</protein>
<feature type="transmembrane region" description="Helical" evidence="8">
    <location>
        <begin position="466"/>
        <end position="486"/>
    </location>
</feature>
<evidence type="ECO:0000256" key="8">
    <source>
        <dbReference type="SAM" id="Phobius"/>
    </source>
</evidence>
<keyword evidence="6 8" id="KW-0472">Membrane</keyword>
<accession>A0ABP0TK92</accession>
<feature type="transmembrane region" description="Helical" evidence="8">
    <location>
        <begin position="196"/>
        <end position="215"/>
    </location>
</feature>
<sequence>MALLGQSHHVCPLFRGEFFMGSLRSVSVSSLSSPCTLQSPLTPPAPALPPYCLIASSSSPSTKSSTRKWPMTGVVCCCCSKDDDYASRVLRSQLGDPQKHGRRRRRRRKQEEELVVVVRASSSSEVSSSASSSASQSEGGDHFEVVLGREISKRDLRVATTALAAIGLSVANKVLYKMALVPLNKYPFFLAQVNTFGYVIAYSTILFIRFQAGIVTKEMLALPKLQFVALGALEALGIASGMAAAANIAGASIPILHQLFLVWQLLLSTTILRKRYARGQILGCLLVILGVLVVVTSRADRVNPHSLQQSSLIWPLIMISSTACTAGASILKEFIFQDAAKRLQGGTVDIFVVNSLGSSFQALFVLLLLPLLSNLKGIPFQQLPTYLWEGAACFLNKEGIVGNECEGAPLVPLLYILTNLAFNICNLSLLKQSSAVVSSLCGTLAVPLTIWSFTLPLPLLGTPASLPPRLFVGAAILIAGLASYNISGERQRRELNA</sequence>
<keyword evidence="4 8" id="KW-0812">Transmembrane</keyword>
<reference evidence="9" key="1">
    <citation type="submission" date="2024-02" db="EMBL/GenBank/DDBJ databases">
        <authorList>
            <consortium name="ELIXIR-Norway"/>
            <consortium name="Elixir Norway"/>
        </authorList>
    </citation>
    <scope>NUCLEOTIDE SEQUENCE</scope>
</reference>
<name>A0ABP0TK92_9BRYO</name>
<feature type="transmembrane region" description="Helical" evidence="8">
    <location>
        <begin position="279"/>
        <end position="299"/>
    </location>
</feature>
<evidence type="ECO:0000313" key="9">
    <source>
        <dbReference type="EMBL" id="CAK9198603.1"/>
    </source>
</evidence>
<feature type="transmembrane region" description="Helical" evidence="8">
    <location>
        <begin position="410"/>
        <end position="429"/>
    </location>
</feature>
<evidence type="ECO:0000256" key="4">
    <source>
        <dbReference type="ARBA" id="ARBA00022692"/>
    </source>
</evidence>
<keyword evidence="10" id="KW-1185">Reference proteome</keyword>
<keyword evidence="3" id="KW-0813">Transport</keyword>
<feature type="transmembrane region" description="Helical" evidence="8">
    <location>
        <begin position="255"/>
        <end position="272"/>
    </location>
</feature>
<evidence type="ECO:0000256" key="3">
    <source>
        <dbReference type="ARBA" id="ARBA00022448"/>
    </source>
</evidence>
<keyword evidence="5 8" id="KW-1133">Transmembrane helix</keyword>
<evidence type="ECO:0000256" key="2">
    <source>
        <dbReference type="ARBA" id="ARBA00006690"/>
    </source>
</evidence>
<evidence type="ECO:0000256" key="6">
    <source>
        <dbReference type="ARBA" id="ARBA00023136"/>
    </source>
</evidence>
<evidence type="ECO:0000313" key="10">
    <source>
        <dbReference type="Proteomes" id="UP001497512"/>
    </source>
</evidence>
<comment type="subcellular location">
    <subcellularLocation>
        <location evidence="1">Membrane</location>
        <topology evidence="1">Multi-pass membrane protein</topology>
    </subcellularLocation>
</comment>
<dbReference type="Proteomes" id="UP001497512">
    <property type="component" value="Chromosome 12"/>
</dbReference>
<dbReference type="InterPro" id="IPR013936">
    <property type="entry name" value="CRT-like"/>
</dbReference>
<dbReference type="PANTHER" id="PTHR31326">
    <property type="entry name" value="PROTEIN CLT2, CHLOROPLASTIC"/>
    <property type="match status" value="1"/>
</dbReference>
<comment type="similarity">
    <text evidence="2">Belongs to the CRT-like transporter family.</text>
</comment>
<feature type="region of interest" description="Disordered" evidence="7">
    <location>
        <begin position="90"/>
        <end position="110"/>
    </location>
</feature>
<feature type="transmembrane region" description="Helical" evidence="8">
    <location>
        <begin position="436"/>
        <end position="454"/>
    </location>
</feature>
<feature type="transmembrane region" description="Helical" evidence="8">
    <location>
        <begin position="311"/>
        <end position="331"/>
    </location>
</feature>
<feature type="transmembrane region" description="Helical" evidence="8">
    <location>
        <begin position="351"/>
        <end position="372"/>
    </location>
</feature>
<feature type="transmembrane region" description="Helical" evidence="8">
    <location>
        <begin position="227"/>
        <end position="249"/>
    </location>
</feature>
<organism evidence="9 10">
    <name type="scientific">Sphagnum troendelagicum</name>
    <dbReference type="NCBI Taxonomy" id="128251"/>
    <lineage>
        <taxon>Eukaryota</taxon>
        <taxon>Viridiplantae</taxon>
        <taxon>Streptophyta</taxon>
        <taxon>Embryophyta</taxon>
        <taxon>Bryophyta</taxon>
        <taxon>Sphagnophytina</taxon>
        <taxon>Sphagnopsida</taxon>
        <taxon>Sphagnales</taxon>
        <taxon>Sphagnaceae</taxon>
        <taxon>Sphagnum</taxon>
    </lineage>
</organism>
<evidence type="ECO:0000256" key="1">
    <source>
        <dbReference type="ARBA" id="ARBA00004141"/>
    </source>
</evidence>
<evidence type="ECO:0000256" key="5">
    <source>
        <dbReference type="ARBA" id="ARBA00022989"/>
    </source>
</evidence>